<dbReference type="Proteomes" id="UP000472267">
    <property type="component" value="Unassembled WGS sequence"/>
</dbReference>
<dbReference type="GO" id="GO:0004888">
    <property type="term" value="F:transmembrane signaling receptor activity"/>
    <property type="evidence" value="ECO:0007669"/>
    <property type="project" value="TreeGrafter"/>
</dbReference>
<keyword evidence="3 4" id="KW-0472">Membrane</keyword>
<evidence type="ECO:0000313" key="6">
    <source>
        <dbReference type="Ensembl" id="ENSSFAP00005029000.1"/>
    </source>
</evidence>
<reference evidence="6" key="2">
    <citation type="submission" date="2025-09" db="UniProtKB">
        <authorList>
            <consortium name="Ensembl"/>
        </authorList>
    </citation>
    <scope>IDENTIFICATION</scope>
</reference>
<dbReference type="InterPro" id="IPR013783">
    <property type="entry name" value="Ig-like_fold"/>
</dbReference>
<evidence type="ECO:0000259" key="5">
    <source>
        <dbReference type="Pfam" id="PF07686"/>
    </source>
</evidence>
<comment type="subcellular location">
    <subcellularLocation>
        <location evidence="1">Membrane</location>
    </subcellularLocation>
</comment>
<organism evidence="6 7">
    <name type="scientific">Salarias fasciatus</name>
    <name type="common">Jewelled blenny</name>
    <name type="synonym">Blennius fasciatus</name>
    <dbReference type="NCBI Taxonomy" id="181472"/>
    <lineage>
        <taxon>Eukaryota</taxon>
        <taxon>Metazoa</taxon>
        <taxon>Chordata</taxon>
        <taxon>Craniata</taxon>
        <taxon>Vertebrata</taxon>
        <taxon>Euteleostomi</taxon>
        <taxon>Actinopterygii</taxon>
        <taxon>Neopterygii</taxon>
        <taxon>Teleostei</taxon>
        <taxon>Neoteleostei</taxon>
        <taxon>Acanthomorphata</taxon>
        <taxon>Ovalentaria</taxon>
        <taxon>Blenniimorphae</taxon>
        <taxon>Blenniiformes</taxon>
        <taxon>Blennioidei</taxon>
        <taxon>Blenniidae</taxon>
        <taxon>Salariinae</taxon>
        <taxon>Salarias</taxon>
    </lineage>
</organism>
<dbReference type="SUPFAM" id="SSF48726">
    <property type="entry name" value="Immunoglobulin"/>
    <property type="match status" value="1"/>
</dbReference>
<dbReference type="GO" id="GO:0005886">
    <property type="term" value="C:plasma membrane"/>
    <property type="evidence" value="ECO:0007669"/>
    <property type="project" value="TreeGrafter"/>
</dbReference>
<reference evidence="6" key="1">
    <citation type="submission" date="2025-08" db="UniProtKB">
        <authorList>
            <consortium name="Ensembl"/>
        </authorList>
    </citation>
    <scope>IDENTIFICATION</scope>
</reference>
<dbReference type="PANTHER" id="PTHR11860">
    <property type="entry name" value="POLYMERIC-IMMUNOGLOBULIN RECEPTOR"/>
    <property type="match status" value="1"/>
</dbReference>
<evidence type="ECO:0000256" key="4">
    <source>
        <dbReference type="SAM" id="Phobius"/>
    </source>
</evidence>
<dbReference type="InterPro" id="IPR036179">
    <property type="entry name" value="Ig-like_dom_sf"/>
</dbReference>
<evidence type="ECO:0000313" key="7">
    <source>
        <dbReference type="Proteomes" id="UP000472267"/>
    </source>
</evidence>
<dbReference type="PANTHER" id="PTHR11860:SF87">
    <property type="entry name" value="CMRF35-LIKE MOLECULE 8"/>
    <property type="match status" value="1"/>
</dbReference>
<dbReference type="Pfam" id="PF07686">
    <property type="entry name" value="V-set"/>
    <property type="match status" value="1"/>
</dbReference>
<dbReference type="InterPro" id="IPR013106">
    <property type="entry name" value="Ig_V-set"/>
</dbReference>
<name>A0A672HJA1_SALFA</name>
<feature type="transmembrane region" description="Helical" evidence="4">
    <location>
        <begin position="36"/>
        <end position="54"/>
    </location>
</feature>
<accession>A0A672HJA1</accession>
<dbReference type="Gene3D" id="2.60.40.10">
    <property type="entry name" value="Immunoglobulins"/>
    <property type="match status" value="1"/>
</dbReference>
<proteinExistence type="predicted"/>
<evidence type="ECO:0000256" key="2">
    <source>
        <dbReference type="ARBA" id="ARBA00022692"/>
    </source>
</evidence>
<feature type="domain" description="Immunoglobulin V-set" evidence="5">
    <location>
        <begin position="62"/>
        <end position="127"/>
    </location>
</feature>
<keyword evidence="7" id="KW-1185">Reference proteome</keyword>
<keyword evidence="2 4" id="KW-0812">Transmembrane</keyword>
<dbReference type="AlphaFoldDB" id="A0A672HJA1"/>
<dbReference type="InParanoid" id="A0A672HJA1"/>
<evidence type="ECO:0000256" key="1">
    <source>
        <dbReference type="ARBA" id="ARBA00004370"/>
    </source>
</evidence>
<keyword evidence="4" id="KW-1133">Transmembrane helix</keyword>
<sequence>IQVWITGSWRQSQLIEYLNAPRMGVMKPLPLSKGRIIFIVVFKAVTLHFFMFWGGKSGYTESTHGLIHTTEHDRNVVEGRFDIRDSPRSKYFYVYIKNLTKSDSGTYWCGFGETLQHDSYTKIQLTVSEYTQPLCVRRMDTFTQSDGTDGLPLMSSFSASMNLSIFFPLLISDITHFPFNCYCSAAVTLMQSF</sequence>
<evidence type="ECO:0000256" key="3">
    <source>
        <dbReference type="ARBA" id="ARBA00023136"/>
    </source>
</evidence>
<dbReference type="Ensembl" id="ENSSFAT00005030067.1">
    <property type="protein sequence ID" value="ENSSFAP00005029000.1"/>
    <property type="gene ID" value="ENSSFAG00005014750.1"/>
</dbReference>
<dbReference type="InterPro" id="IPR050671">
    <property type="entry name" value="CD300_family_receptors"/>
</dbReference>
<protein>
    <recommendedName>
        <fullName evidence="5">Immunoglobulin V-set domain-containing protein</fullName>
    </recommendedName>
</protein>